<name>A0A1Y3XWA1_9ACTN</name>
<dbReference type="InterPro" id="IPR013094">
    <property type="entry name" value="AB_hydrolase_3"/>
</dbReference>
<keyword evidence="1" id="KW-0378">Hydrolase</keyword>
<dbReference type="InterPro" id="IPR029058">
    <property type="entry name" value="AB_hydrolase_fold"/>
</dbReference>
<dbReference type="Gene3D" id="3.40.50.1820">
    <property type="entry name" value="alpha/beta hydrolase"/>
    <property type="match status" value="1"/>
</dbReference>
<evidence type="ECO:0000259" key="2">
    <source>
        <dbReference type="Pfam" id="PF07859"/>
    </source>
</evidence>
<dbReference type="AlphaFoldDB" id="A0A1Y3XWA1"/>
<sequence>MATAADAASTLADLVTIHEPAAGRDRHIAVFYLHGGGLLYGERDDLPAPYVRAITDAGYTLVCADYPLCPEAALPEVVDAIARTWYEAVGRRVEAGELTGYFLFGRSAGAYLSLVLARELRRGGIERGTGDDGAPNVRALPQPLGILDFYGYYDLTDRAFREPARAYTALPEVTRATAEAMVRPAPLTSGPKPLRYSLYVYSRQHEGAWLELMGLDRSTPERTAEAWSLSAEDIAQLPPLFIAASTGDEDVPLRASKTLARTAPRATMKTVYYLPHDFDRDLTNPAGMEAYRAALSWMDGLVGDVFLSTPFSQTP</sequence>
<dbReference type="PANTHER" id="PTHR48081">
    <property type="entry name" value="AB HYDROLASE SUPERFAMILY PROTEIN C4A8.06C"/>
    <property type="match status" value="1"/>
</dbReference>
<accession>A0A1Y3XWA1</accession>
<evidence type="ECO:0000256" key="1">
    <source>
        <dbReference type="ARBA" id="ARBA00022801"/>
    </source>
</evidence>
<dbReference type="InterPro" id="IPR050300">
    <property type="entry name" value="GDXG_lipolytic_enzyme"/>
</dbReference>
<reference evidence="4" key="1">
    <citation type="submission" date="2017-04" db="EMBL/GenBank/DDBJ databases">
        <title>Function of individual gut microbiota members based on whole genome sequencing of pure cultures obtained from chicken caecum.</title>
        <authorList>
            <person name="Medvecky M."/>
            <person name="Cejkova D."/>
            <person name="Polansky O."/>
            <person name="Karasova D."/>
            <person name="Kubasova T."/>
            <person name="Cizek A."/>
            <person name="Rychlik I."/>
        </authorList>
    </citation>
    <scope>NUCLEOTIDE SEQUENCE [LARGE SCALE GENOMIC DNA]</scope>
    <source>
        <strain evidence="4">An5</strain>
    </source>
</reference>
<dbReference type="PANTHER" id="PTHR48081:SF3">
    <property type="entry name" value="ALPHA_BETA HYDROLASE FOLD-3 DOMAIN-CONTAINING PROTEIN"/>
    <property type="match status" value="1"/>
</dbReference>
<dbReference type="Proteomes" id="UP000195781">
    <property type="component" value="Unassembled WGS sequence"/>
</dbReference>
<dbReference type="RefSeq" id="WP_094335546.1">
    <property type="nucleotide sequence ID" value="NZ_NFIE01000011.1"/>
</dbReference>
<gene>
    <name evidence="3" type="ORF">B5G02_05845</name>
</gene>
<dbReference type="SUPFAM" id="SSF53474">
    <property type="entry name" value="alpha/beta-Hydrolases"/>
    <property type="match status" value="1"/>
</dbReference>
<feature type="domain" description="Alpha/beta hydrolase fold-3" evidence="2">
    <location>
        <begin position="30"/>
        <end position="175"/>
    </location>
</feature>
<comment type="caution">
    <text evidence="3">The sequence shown here is derived from an EMBL/GenBank/DDBJ whole genome shotgun (WGS) entry which is preliminary data.</text>
</comment>
<organism evidence="3 4">
    <name type="scientific">[Collinsella] massiliensis</name>
    <dbReference type="NCBI Taxonomy" id="1232426"/>
    <lineage>
        <taxon>Bacteria</taxon>
        <taxon>Bacillati</taxon>
        <taxon>Actinomycetota</taxon>
        <taxon>Coriobacteriia</taxon>
        <taxon>Coriobacteriales</taxon>
        <taxon>Coriobacteriaceae</taxon>
        <taxon>Enorma</taxon>
    </lineage>
</organism>
<proteinExistence type="predicted"/>
<evidence type="ECO:0000313" key="3">
    <source>
        <dbReference type="EMBL" id="OUN88578.1"/>
    </source>
</evidence>
<dbReference type="OrthoDB" id="3181909at2"/>
<keyword evidence="4" id="KW-1185">Reference proteome</keyword>
<dbReference type="EMBL" id="NFIE01000011">
    <property type="protein sequence ID" value="OUN88578.1"/>
    <property type="molecule type" value="Genomic_DNA"/>
</dbReference>
<evidence type="ECO:0000313" key="4">
    <source>
        <dbReference type="Proteomes" id="UP000195781"/>
    </source>
</evidence>
<dbReference type="Pfam" id="PF07859">
    <property type="entry name" value="Abhydrolase_3"/>
    <property type="match status" value="1"/>
</dbReference>
<protein>
    <recommendedName>
        <fullName evidence="2">Alpha/beta hydrolase fold-3 domain-containing protein</fullName>
    </recommendedName>
</protein>
<dbReference type="GO" id="GO:0016787">
    <property type="term" value="F:hydrolase activity"/>
    <property type="evidence" value="ECO:0007669"/>
    <property type="project" value="UniProtKB-KW"/>
</dbReference>